<name>A0A1X0QDI1_9MICR</name>
<evidence type="ECO:0000313" key="2">
    <source>
        <dbReference type="EMBL" id="ORD97817.1"/>
    </source>
</evidence>
<dbReference type="PANTHER" id="PTHR46430">
    <property type="entry name" value="PROTEIN SKT5-RELATED"/>
    <property type="match status" value="1"/>
</dbReference>
<dbReference type="Proteomes" id="UP000192356">
    <property type="component" value="Unassembled WGS sequence"/>
</dbReference>
<proteinExistence type="predicted"/>
<dbReference type="InterPro" id="IPR006597">
    <property type="entry name" value="Sel1-like"/>
</dbReference>
<organism evidence="2 3">
    <name type="scientific">Hepatospora eriocheir</name>
    <dbReference type="NCBI Taxonomy" id="1081669"/>
    <lineage>
        <taxon>Eukaryota</taxon>
        <taxon>Fungi</taxon>
        <taxon>Fungi incertae sedis</taxon>
        <taxon>Microsporidia</taxon>
        <taxon>Hepatosporidae</taxon>
        <taxon>Hepatospora</taxon>
    </lineage>
</organism>
<sequence length="390" mass="44625">MINIKYLELPEHLINEYKTVFKENDGEKKFLFLRKFLKFVEDDFGHYNCYIKYENPSKKNQDEEMKVFNETIRSFLVEMSSIQPKTNSMRKLKSNSYVYIGVGYEFGLFGYPLNEAKAVENYTTSAQLKSDIGTYRLAHCYEKGCGVKKSDLQAICFYRCSAKLGHIDAIYVYGIILMNGYLGAAIDEKTGWYYLQVAAKKASEYCPYPLFDVGIIYETGSYVDISIDKSYSKELFLRGARLGDPNCKFKLAQCFEFGELLCVKDSKRALNYYEEAANGGHVEAMFFMTTHLKKGTHGLEDKSHKKYFSWIQKAACKMNQQALIKCAESYEKGYGTDQDILMSLLYYKIAVDNGNVNAKERMYSLESEIVGLDKGIDVSSKCPSCFTCTS</sequence>
<comment type="caution">
    <text evidence="2">The sequence shown here is derived from an EMBL/GenBank/DDBJ whole genome shotgun (WGS) entry which is preliminary data.</text>
</comment>
<dbReference type="Pfam" id="PF08238">
    <property type="entry name" value="Sel1"/>
    <property type="match status" value="6"/>
</dbReference>
<reference evidence="2 3" key="1">
    <citation type="journal article" date="2017" name="Environ. Microbiol.">
        <title>Decay of the glycolytic pathway and adaptation to intranuclear parasitism within Enterocytozoonidae microsporidia.</title>
        <authorList>
            <person name="Wiredu Boakye D."/>
            <person name="Jaroenlak P."/>
            <person name="Prachumwat A."/>
            <person name="Williams T.A."/>
            <person name="Bateman K.S."/>
            <person name="Itsathitphaisarn O."/>
            <person name="Sritunyalucksana K."/>
            <person name="Paszkiewicz K.H."/>
            <person name="Moore K.A."/>
            <person name="Stentiford G.D."/>
            <person name="Williams B.A."/>
        </authorList>
    </citation>
    <scope>NUCLEOTIDE SEQUENCE [LARGE SCALE GENOMIC DNA]</scope>
    <source>
        <strain evidence="2 3">GB1</strain>
    </source>
</reference>
<accession>A0A1X0QDI1</accession>
<dbReference type="VEuPathDB" id="MicrosporidiaDB:A0H76_1884"/>
<dbReference type="SMART" id="SM00671">
    <property type="entry name" value="SEL1"/>
    <property type="match status" value="6"/>
</dbReference>
<dbReference type="Gene3D" id="1.25.40.10">
    <property type="entry name" value="Tetratricopeptide repeat domain"/>
    <property type="match status" value="2"/>
</dbReference>
<dbReference type="EMBL" id="LVKB01000009">
    <property type="protein sequence ID" value="ORD97817.1"/>
    <property type="molecule type" value="Genomic_DNA"/>
</dbReference>
<keyword evidence="3" id="KW-1185">Reference proteome</keyword>
<dbReference type="SUPFAM" id="SSF81901">
    <property type="entry name" value="HCP-like"/>
    <property type="match status" value="1"/>
</dbReference>
<gene>
    <name evidence="2" type="primary">CHR3</name>
    <name evidence="2" type="ORF">HERIO_351</name>
</gene>
<evidence type="ECO:0000313" key="3">
    <source>
        <dbReference type="Proteomes" id="UP000192356"/>
    </source>
</evidence>
<dbReference type="OrthoDB" id="272077at2759"/>
<dbReference type="InterPro" id="IPR011990">
    <property type="entry name" value="TPR-like_helical_dom_sf"/>
</dbReference>
<evidence type="ECO:0000256" key="1">
    <source>
        <dbReference type="ARBA" id="ARBA00022737"/>
    </source>
</evidence>
<dbReference type="VEuPathDB" id="MicrosporidiaDB:HERIO_351"/>
<keyword evidence="1" id="KW-0677">Repeat</keyword>
<protein>
    <submittedName>
        <fullName evidence="2">CHR3</fullName>
    </submittedName>
</protein>
<dbReference type="InterPro" id="IPR051726">
    <property type="entry name" value="Chitin_Synth_Reg"/>
</dbReference>
<dbReference type="AlphaFoldDB" id="A0A1X0QDI1"/>